<dbReference type="Proteomes" id="UP000600101">
    <property type="component" value="Unassembled WGS sequence"/>
</dbReference>
<evidence type="ECO:0000313" key="3">
    <source>
        <dbReference type="Proteomes" id="UP000600101"/>
    </source>
</evidence>
<evidence type="ECO:0000259" key="1">
    <source>
        <dbReference type="Pfam" id="PF13501"/>
    </source>
</evidence>
<proteinExistence type="predicted"/>
<dbReference type="InterPro" id="IPR016568">
    <property type="entry name" value="Sulphur_oxidation_SoxY"/>
</dbReference>
<feature type="domain" description="Ig-like SoxY" evidence="1">
    <location>
        <begin position="49"/>
        <end position="154"/>
    </location>
</feature>
<dbReference type="Gene3D" id="2.60.40.2470">
    <property type="entry name" value="SoxY domain"/>
    <property type="match status" value="1"/>
</dbReference>
<reference evidence="2" key="1">
    <citation type="submission" date="2020-08" db="EMBL/GenBank/DDBJ databases">
        <authorList>
            <person name="Hu Y."/>
            <person name="Nguyen S.V."/>
            <person name="Li F."/>
            <person name="Fanning S."/>
        </authorList>
    </citation>
    <scope>NUCLEOTIDE SEQUENCE</scope>
    <source>
        <strain evidence="2">SYSU D8009</strain>
    </source>
</reference>
<name>A0A9X0R172_9PROT</name>
<gene>
    <name evidence="2" type="ORF">H7965_19000</name>
</gene>
<evidence type="ECO:0000313" key="2">
    <source>
        <dbReference type="EMBL" id="MBC4017400.1"/>
    </source>
</evidence>
<dbReference type="EMBL" id="JACOMF010000028">
    <property type="protein sequence ID" value="MBC4017400.1"/>
    <property type="molecule type" value="Genomic_DNA"/>
</dbReference>
<organism evidence="2 3">
    <name type="scientific">Siccirubricoccus deserti</name>
    <dbReference type="NCBI Taxonomy" id="2013562"/>
    <lineage>
        <taxon>Bacteria</taxon>
        <taxon>Pseudomonadati</taxon>
        <taxon>Pseudomonadota</taxon>
        <taxon>Alphaproteobacteria</taxon>
        <taxon>Acetobacterales</taxon>
        <taxon>Roseomonadaceae</taxon>
        <taxon>Siccirubricoccus</taxon>
    </lineage>
</organism>
<dbReference type="InterPro" id="IPR030997">
    <property type="entry name" value="SoxY_para_1"/>
</dbReference>
<dbReference type="PIRSF" id="PIRSF010312">
    <property type="entry name" value="Sulphur_oxidation_SoxY"/>
    <property type="match status" value="1"/>
</dbReference>
<protein>
    <submittedName>
        <fullName evidence="2">SoxY-related AACIE arm protein</fullName>
    </submittedName>
</protein>
<keyword evidence="3" id="KW-1185">Reference proteome</keyword>
<sequence>MSSLFSSHCRSDAPAGRRPFLGGLLAIALLRPAAAATETMQAAIRGFTGGVAPQPGGVTLDIPPLVENGNAVPLTVEAESPMTEADHIRAIGIFNERNPQPHVLTAVLGPWSGTARIGTRIRLATSQRLVAVAALNDGSFRFAEAQVVVTLAACVEG</sequence>
<accession>A0A9X0R172</accession>
<dbReference type="Pfam" id="PF13501">
    <property type="entry name" value="SoxY"/>
    <property type="match status" value="1"/>
</dbReference>
<dbReference type="NCBIfam" id="TIGR04487">
    <property type="entry name" value="SoxY_para_1"/>
    <property type="match status" value="1"/>
</dbReference>
<comment type="caution">
    <text evidence="2">The sequence shown here is derived from an EMBL/GenBank/DDBJ whole genome shotgun (WGS) entry which is preliminary data.</text>
</comment>
<dbReference type="RefSeq" id="WP_186772163.1">
    <property type="nucleotide sequence ID" value="NZ_JACOMF010000028.1"/>
</dbReference>
<dbReference type="InterPro" id="IPR032711">
    <property type="entry name" value="SoxY"/>
</dbReference>
<dbReference type="InterPro" id="IPR038162">
    <property type="entry name" value="SoxY_sf"/>
</dbReference>
<dbReference type="AlphaFoldDB" id="A0A9X0R172"/>